<feature type="transmembrane region" description="Helical" evidence="2">
    <location>
        <begin position="101"/>
        <end position="125"/>
    </location>
</feature>
<reference evidence="3 4" key="1">
    <citation type="submission" date="2020-06" db="EMBL/GenBank/DDBJ databases">
        <authorList>
            <person name="Li R."/>
            <person name="Bekaert M."/>
        </authorList>
    </citation>
    <scope>NUCLEOTIDE SEQUENCE [LARGE SCALE GENOMIC DNA]</scope>
    <source>
        <strain evidence="4">wild</strain>
    </source>
</reference>
<sequence>MYFPKFPPVVIDNKPVEDKLTFIMAKHYCENLQSNLMNLNDSLPPKSGDNVSYWVGTFRQRIYRHGKTTPGILRITNEDDIQTEVNQSTCNVKQGLSDREIYVYTVGFGGLLILNISAVSIFLCCRKCKAKKLQNNKIAEKNGSQNNEEEIIRIGSSYESINDSVICDDIIQMPNSRKREENDRSLTSGPEVSSSRTQNSGYLHPYTTFIDRKETHSYCTKINSHKNSGTYSVSKHSKGASGYAHPFQQLQHKHTEVPTIPKSKYKEPHTVNYLELVDVPNNT</sequence>
<keyword evidence="2" id="KW-0472">Membrane</keyword>
<organism evidence="3 4">
    <name type="scientific">Mytilus coruscus</name>
    <name type="common">Sea mussel</name>
    <dbReference type="NCBI Taxonomy" id="42192"/>
    <lineage>
        <taxon>Eukaryota</taxon>
        <taxon>Metazoa</taxon>
        <taxon>Spiralia</taxon>
        <taxon>Lophotrochozoa</taxon>
        <taxon>Mollusca</taxon>
        <taxon>Bivalvia</taxon>
        <taxon>Autobranchia</taxon>
        <taxon>Pteriomorphia</taxon>
        <taxon>Mytilida</taxon>
        <taxon>Mytiloidea</taxon>
        <taxon>Mytilidae</taxon>
        <taxon>Mytilinae</taxon>
        <taxon>Mytilus</taxon>
    </lineage>
</organism>
<dbReference type="AlphaFoldDB" id="A0A6J8CTN9"/>
<name>A0A6J8CTN9_MYTCO</name>
<proteinExistence type="predicted"/>
<accession>A0A6J8CTN9</accession>
<keyword evidence="4" id="KW-1185">Reference proteome</keyword>
<evidence type="ECO:0000256" key="1">
    <source>
        <dbReference type="SAM" id="MobiDB-lite"/>
    </source>
</evidence>
<keyword evidence="2" id="KW-0812">Transmembrane</keyword>
<evidence type="ECO:0000256" key="2">
    <source>
        <dbReference type="SAM" id="Phobius"/>
    </source>
</evidence>
<gene>
    <name evidence="3" type="ORF">MCOR_33524</name>
</gene>
<evidence type="ECO:0000313" key="4">
    <source>
        <dbReference type="Proteomes" id="UP000507470"/>
    </source>
</evidence>
<evidence type="ECO:0000313" key="3">
    <source>
        <dbReference type="EMBL" id="CAC5399245.1"/>
    </source>
</evidence>
<keyword evidence="2" id="KW-1133">Transmembrane helix</keyword>
<feature type="compositionally biased region" description="Polar residues" evidence="1">
    <location>
        <begin position="185"/>
        <end position="200"/>
    </location>
</feature>
<feature type="region of interest" description="Disordered" evidence="1">
    <location>
        <begin position="172"/>
        <end position="200"/>
    </location>
</feature>
<protein>
    <submittedName>
        <fullName evidence="3">Uncharacterized protein</fullName>
    </submittedName>
</protein>
<dbReference type="Proteomes" id="UP000507470">
    <property type="component" value="Unassembled WGS sequence"/>
</dbReference>
<dbReference type="EMBL" id="CACVKT020005975">
    <property type="protein sequence ID" value="CAC5399245.1"/>
    <property type="molecule type" value="Genomic_DNA"/>
</dbReference>
<dbReference type="OrthoDB" id="6138104at2759"/>